<dbReference type="PANTHER" id="PTHR47495">
    <property type="entry name" value="ALDEHYDE DEHYDROGENASE"/>
    <property type="match status" value="1"/>
</dbReference>
<feature type="non-terminal residue" evidence="2">
    <location>
        <position position="97"/>
    </location>
</feature>
<dbReference type="SMART" id="SM01008">
    <property type="entry name" value="Ald_Xan_dh_C"/>
    <property type="match status" value="1"/>
</dbReference>
<evidence type="ECO:0000259" key="1">
    <source>
        <dbReference type="SMART" id="SM01008"/>
    </source>
</evidence>
<reference evidence="2" key="1">
    <citation type="journal article" date="2014" name="Front. Microbiol.">
        <title>High frequency of phylogenetically diverse reductive dehalogenase-homologous genes in deep subseafloor sedimentary metagenomes.</title>
        <authorList>
            <person name="Kawai M."/>
            <person name="Futagami T."/>
            <person name="Toyoda A."/>
            <person name="Takaki Y."/>
            <person name="Nishi S."/>
            <person name="Hori S."/>
            <person name="Arai W."/>
            <person name="Tsubouchi T."/>
            <person name="Morono Y."/>
            <person name="Uchiyama I."/>
            <person name="Ito T."/>
            <person name="Fujiyama A."/>
            <person name="Inagaki F."/>
            <person name="Takami H."/>
        </authorList>
    </citation>
    <scope>NUCLEOTIDE SEQUENCE</scope>
    <source>
        <strain evidence="2">Expedition CK06-06</strain>
    </source>
</reference>
<feature type="domain" description="Aldehyde oxidase/xanthine dehydrogenase a/b hammerhead" evidence="1">
    <location>
        <begin position="21"/>
        <end position="94"/>
    </location>
</feature>
<organism evidence="2">
    <name type="scientific">marine sediment metagenome</name>
    <dbReference type="NCBI Taxonomy" id="412755"/>
    <lineage>
        <taxon>unclassified sequences</taxon>
        <taxon>metagenomes</taxon>
        <taxon>ecological metagenomes</taxon>
    </lineage>
</organism>
<evidence type="ECO:0000313" key="2">
    <source>
        <dbReference type="EMBL" id="GAG96788.1"/>
    </source>
</evidence>
<dbReference type="EMBL" id="BART01027744">
    <property type="protein sequence ID" value="GAG96788.1"/>
    <property type="molecule type" value="Genomic_DNA"/>
</dbReference>
<accession>X1CKP1</accession>
<dbReference type="SUPFAM" id="SSF54665">
    <property type="entry name" value="CO dehydrogenase molybdoprotein N-domain-like"/>
    <property type="match status" value="1"/>
</dbReference>
<dbReference type="Gene3D" id="3.90.1170.50">
    <property type="entry name" value="Aldehyde oxidase/xanthine dehydrogenase, a/b hammerhead"/>
    <property type="match status" value="1"/>
</dbReference>
<dbReference type="Pfam" id="PF01315">
    <property type="entry name" value="Ald_Xan_dh_C"/>
    <property type="match status" value="1"/>
</dbReference>
<sequence length="97" mass="10533">MQQYSVVGKPIPRVDGSLKATGEAKFTVDIALPEMLYGKILRSPYPHAKILSIDTSKAEALPGVKAVITGKDTGEVRFSFIDTPRYPADQCPLAIDK</sequence>
<dbReference type="InterPro" id="IPR000674">
    <property type="entry name" value="Ald_Oxase/Xan_DH_a/b"/>
</dbReference>
<name>X1CKP1_9ZZZZ</name>
<gene>
    <name evidence="2" type="ORF">S01H4_49112</name>
</gene>
<protein>
    <recommendedName>
        <fullName evidence="1">Aldehyde oxidase/xanthine dehydrogenase a/b hammerhead domain-containing protein</fullName>
    </recommendedName>
</protein>
<dbReference type="PANTHER" id="PTHR47495:SF1">
    <property type="entry name" value="BLL3820 PROTEIN"/>
    <property type="match status" value="1"/>
</dbReference>
<dbReference type="InterPro" id="IPR036856">
    <property type="entry name" value="Ald_Oxase/Xan_DH_a/b_sf"/>
</dbReference>
<comment type="caution">
    <text evidence="2">The sequence shown here is derived from an EMBL/GenBank/DDBJ whole genome shotgun (WGS) entry which is preliminary data.</text>
</comment>
<dbReference type="AlphaFoldDB" id="X1CKP1"/>
<dbReference type="InterPro" id="IPR052516">
    <property type="entry name" value="N-heterocyclic_Hydroxylase"/>
</dbReference>
<proteinExistence type="predicted"/>